<organism evidence="1 2">
    <name type="scientific">Symbiodinium natans</name>
    <dbReference type="NCBI Taxonomy" id="878477"/>
    <lineage>
        <taxon>Eukaryota</taxon>
        <taxon>Sar</taxon>
        <taxon>Alveolata</taxon>
        <taxon>Dinophyceae</taxon>
        <taxon>Suessiales</taxon>
        <taxon>Symbiodiniaceae</taxon>
        <taxon>Symbiodinium</taxon>
    </lineage>
</organism>
<gene>
    <name evidence="1" type="ORF">SNAT2548_LOCUS11835</name>
</gene>
<reference evidence="1" key="1">
    <citation type="submission" date="2021-02" db="EMBL/GenBank/DDBJ databases">
        <authorList>
            <person name="Dougan E. K."/>
            <person name="Rhodes N."/>
            <person name="Thang M."/>
            <person name="Chan C."/>
        </authorList>
    </citation>
    <scope>NUCLEOTIDE SEQUENCE</scope>
</reference>
<dbReference type="AlphaFoldDB" id="A0A812LI54"/>
<sequence>MRELGGYVFDGSSPDIWDDIDSCCRKGLAEIREKSPGMLSDEHDTHHLPMEKDMLMSWIPWQQIAGIEAADITCVLALQAEFGWCGDGMGFVSAVVALQNGGLLAITTRIWEANSGE</sequence>
<protein>
    <submittedName>
        <fullName evidence="1">Uncharacterized protein</fullName>
    </submittedName>
</protein>
<name>A0A812LI54_9DINO</name>
<evidence type="ECO:0000313" key="1">
    <source>
        <dbReference type="EMBL" id="CAE7247377.1"/>
    </source>
</evidence>
<dbReference type="Proteomes" id="UP000604046">
    <property type="component" value="Unassembled WGS sequence"/>
</dbReference>
<evidence type="ECO:0000313" key="2">
    <source>
        <dbReference type="Proteomes" id="UP000604046"/>
    </source>
</evidence>
<keyword evidence="2" id="KW-1185">Reference proteome</keyword>
<proteinExistence type="predicted"/>
<accession>A0A812LI54</accession>
<dbReference type="EMBL" id="CAJNDS010001112">
    <property type="protein sequence ID" value="CAE7247377.1"/>
    <property type="molecule type" value="Genomic_DNA"/>
</dbReference>
<comment type="caution">
    <text evidence="1">The sequence shown here is derived from an EMBL/GenBank/DDBJ whole genome shotgun (WGS) entry which is preliminary data.</text>
</comment>